<dbReference type="Gene3D" id="1.10.10.10">
    <property type="entry name" value="Winged helix-like DNA-binding domain superfamily/Winged helix DNA-binding domain"/>
    <property type="match status" value="1"/>
</dbReference>
<proteinExistence type="inferred from homology"/>
<dbReference type="InterPro" id="IPR050950">
    <property type="entry name" value="HTH-type_LysR_regulators"/>
</dbReference>
<feature type="domain" description="HTH lysR-type" evidence="5">
    <location>
        <begin position="1"/>
        <end position="58"/>
    </location>
</feature>
<reference evidence="6" key="2">
    <citation type="submission" date="2021-04" db="EMBL/GenBank/DDBJ databases">
        <authorList>
            <person name="Gilroy R."/>
        </authorList>
    </citation>
    <scope>NUCLEOTIDE SEQUENCE</scope>
    <source>
        <strain evidence="6">ChiGjej4B4-12881</strain>
    </source>
</reference>
<dbReference type="InterPro" id="IPR000847">
    <property type="entry name" value="LysR_HTH_N"/>
</dbReference>
<gene>
    <name evidence="6" type="ORF">IAA28_07825</name>
</gene>
<dbReference type="FunFam" id="1.10.10.10:FF:000001">
    <property type="entry name" value="LysR family transcriptional regulator"/>
    <property type="match status" value="1"/>
</dbReference>
<keyword evidence="4" id="KW-0804">Transcription</keyword>
<evidence type="ECO:0000256" key="3">
    <source>
        <dbReference type="ARBA" id="ARBA00023125"/>
    </source>
</evidence>
<dbReference type="Gene3D" id="3.40.190.290">
    <property type="match status" value="1"/>
</dbReference>
<comment type="caution">
    <text evidence="6">The sequence shown here is derived from an EMBL/GenBank/DDBJ whole genome shotgun (WGS) entry which is preliminary data.</text>
</comment>
<dbReference type="Pfam" id="PF03466">
    <property type="entry name" value="LysR_substrate"/>
    <property type="match status" value="1"/>
</dbReference>
<evidence type="ECO:0000256" key="1">
    <source>
        <dbReference type="ARBA" id="ARBA00009437"/>
    </source>
</evidence>
<keyword evidence="3" id="KW-0238">DNA-binding</keyword>
<dbReference type="SUPFAM" id="SSF46785">
    <property type="entry name" value="Winged helix' DNA-binding domain"/>
    <property type="match status" value="1"/>
</dbReference>
<name>A0A9D1W562_9FIRM</name>
<dbReference type="EMBL" id="DXEU01000140">
    <property type="protein sequence ID" value="HIX52698.1"/>
    <property type="molecule type" value="Genomic_DNA"/>
</dbReference>
<accession>A0A9D1W562</accession>
<dbReference type="PANTHER" id="PTHR30419:SF8">
    <property type="entry name" value="NITROGEN ASSIMILATION TRANSCRIPTIONAL ACTIVATOR-RELATED"/>
    <property type="match status" value="1"/>
</dbReference>
<comment type="similarity">
    <text evidence="1">Belongs to the LysR transcriptional regulatory family.</text>
</comment>
<dbReference type="SUPFAM" id="SSF53850">
    <property type="entry name" value="Periplasmic binding protein-like II"/>
    <property type="match status" value="1"/>
</dbReference>
<evidence type="ECO:0000313" key="7">
    <source>
        <dbReference type="Proteomes" id="UP000886780"/>
    </source>
</evidence>
<evidence type="ECO:0000256" key="2">
    <source>
        <dbReference type="ARBA" id="ARBA00023015"/>
    </source>
</evidence>
<reference evidence="6" key="1">
    <citation type="journal article" date="2021" name="PeerJ">
        <title>Extensive microbial diversity within the chicken gut microbiome revealed by metagenomics and culture.</title>
        <authorList>
            <person name="Gilroy R."/>
            <person name="Ravi A."/>
            <person name="Getino M."/>
            <person name="Pursley I."/>
            <person name="Horton D.L."/>
            <person name="Alikhan N.F."/>
            <person name="Baker D."/>
            <person name="Gharbi K."/>
            <person name="Hall N."/>
            <person name="Watson M."/>
            <person name="Adriaenssens E.M."/>
            <person name="Foster-Nyarko E."/>
            <person name="Jarju S."/>
            <person name="Secka A."/>
            <person name="Antonio M."/>
            <person name="Oren A."/>
            <person name="Chaudhuri R.R."/>
            <person name="La Ragione R."/>
            <person name="Hildebrand F."/>
            <person name="Pallen M.J."/>
        </authorList>
    </citation>
    <scope>NUCLEOTIDE SEQUENCE</scope>
    <source>
        <strain evidence="6">ChiGjej4B4-12881</strain>
    </source>
</reference>
<dbReference type="InterPro" id="IPR036388">
    <property type="entry name" value="WH-like_DNA-bd_sf"/>
</dbReference>
<evidence type="ECO:0000256" key="4">
    <source>
        <dbReference type="ARBA" id="ARBA00023163"/>
    </source>
</evidence>
<dbReference type="PROSITE" id="PS50931">
    <property type="entry name" value="HTH_LYSR"/>
    <property type="match status" value="1"/>
</dbReference>
<protein>
    <submittedName>
        <fullName evidence="6">LysR family transcriptional regulator</fullName>
    </submittedName>
</protein>
<keyword evidence="2" id="KW-0805">Transcription regulation</keyword>
<evidence type="ECO:0000259" key="5">
    <source>
        <dbReference type="PROSITE" id="PS50931"/>
    </source>
</evidence>
<dbReference type="AlphaFoldDB" id="A0A9D1W562"/>
<dbReference type="GO" id="GO:0005829">
    <property type="term" value="C:cytosol"/>
    <property type="evidence" value="ECO:0007669"/>
    <property type="project" value="TreeGrafter"/>
</dbReference>
<dbReference type="InterPro" id="IPR005119">
    <property type="entry name" value="LysR_subst-bd"/>
</dbReference>
<dbReference type="CDD" id="cd05466">
    <property type="entry name" value="PBP2_LTTR_substrate"/>
    <property type="match status" value="1"/>
</dbReference>
<dbReference type="InterPro" id="IPR036390">
    <property type="entry name" value="WH_DNA-bd_sf"/>
</dbReference>
<evidence type="ECO:0000313" key="6">
    <source>
        <dbReference type="EMBL" id="HIX52698.1"/>
    </source>
</evidence>
<dbReference type="GO" id="GO:0003677">
    <property type="term" value="F:DNA binding"/>
    <property type="evidence" value="ECO:0007669"/>
    <property type="project" value="UniProtKB-KW"/>
</dbReference>
<sequence length="328" mass="36741">MLLKELEYIIAIAEEGSISRAADRLFMAQSSLSEFLKQYEAELGSRLFVRTSSGVRPTDSGRLLVEQARLMISQYKKVRNEISDIEDLKSGTLELGISTFRGTYMLPAVLRRFKLLYPGVSVNIHEENSFELEQMILDGKLDMALVALPVKKLTGNADFLLRDEICIVAHKSHPVLADAYRSPSEPERLFVNLRDTAKYEFVLSPRETILGDRGRRAFEKAGVFPVVYNDRINAFFAVAMAREGIGLAFTYRSCIQSVSSANILSIAPDGYYLDLALVYPEGYRSKAARALGKMFHEYFSSQSHVQNHHQHESGGEADGADVGVFPLR</sequence>
<dbReference type="Pfam" id="PF00126">
    <property type="entry name" value="HTH_1"/>
    <property type="match status" value="1"/>
</dbReference>
<organism evidence="6 7">
    <name type="scientific">Candidatus Lachnoclostridium stercoripullorum</name>
    <dbReference type="NCBI Taxonomy" id="2838635"/>
    <lineage>
        <taxon>Bacteria</taxon>
        <taxon>Bacillati</taxon>
        <taxon>Bacillota</taxon>
        <taxon>Clostridia</taxon>
        <taxon>Lachnospirales</taxon>
        <taxon>Lachnospiraceae</taxon>
    </lineage>
</organism>
<dbReference type="PANTHER" id="PTHR30419">
    <property type="entry name" value="HTH-TYPE TRANSCRIPTIONAL REGULATOR YBHD"/>
    <property type="match status" value="1"/>
</dbReference>
<dbReference type="GO" id="GO:0003700">
    <property type="term" value="F:DNA-binding transcription factor activity"/>
    <property type="evidence" value="ECO:0007669"/>
    <property type="project" value="InterPro"/>
</dbReference>
<dbReference type="Proteomes" id="UP000886780">
    <property type="component" value="Unassembled WGS sequence"/>
</dbReference>